<evidence type="ECO:0000313" key="4">
    <source>
        <dbReference type="Proteomes" id="UP000051295"/>
    </source>
</evidence>
<feature type="transmembrane region" description="Helical" evidence="1">
    <location>
        <begin position="206"/>
        <end position="225"/>
    </location>
</feature>
<feature type="transmembrane region" description="Helical" evidence="1">
    <location>
        <begin position="260"/>
        <end position="281"/>
    </location>
</feature>
<dbReference type="Pfam" id="PF00892">
    <property type="entry name" value="EamA"/>
    <property type="match status" value="2"/>
</dbReference>
<feature type="transmembrane region" description="Helical" evidence="1">
    <location>
        <begin position="123"/>
        <end position="141"/>
    </location>
</feature>
<proteinExistence type="predicted"/>
<keyword evidence="1" id="KW-1133">Transmembrane helix</keyword>
<evidence type="ECO:0000256" key="1">
    <source>
        <dbReference type="SAM" id="Phobius"/>
    </source>
</evidence>
<keyword evidence="4" id="KW-1185">Reference proteome</keyword>
<dbReference type="AlphaFoldDB" id="A0A0T5NY00"/>
<evidence type="ECO:0000259" key="2">
    <source>
        <dbReference type="Pfam" id="PF00892"/>
    </source>
</evidence>
<sequence length="285" mass="30059">MNAHLKGLLLTTLGVLFVVPDSLFVRLIDAEPLVVAFWRGITAGVFILVGVLTFMPRGSTRAALSTGWPGVIYIVLMGSTAPGFVLAVTQTSVANVVFIFASMPVFAAIFGKVFLGEGISRRMVLTMLGVFAGLAIIAYGSGENEIASWKGDVWAVIVCASYAGALTAVRQLKDVSMIPAIPVAYIGAGLVVLPFVSPWVPVAAQWHLFALHGAFIAVATCFLTLGPRYISSAEVSLLILLESVLAPLLVWAVVGEDPGRWAIVGGAVVIGALLVSNVVALRRRR</sequence>
<feature type="transmembrane region" description="Helical" evidence="1">
    <location>
        <begin position="37"/>
        <end position="55"/>
    </location>
</feature>
<feature type="transmembrane region" description="Helical" evidence="1">
    <location>
        <begin position="67"/>
        <end position="87"/>
    </location>
</feature>
<accession>A0A0T5NY00</accession>
<dbReference type="PATRIC" id="fig|1641875.4.peg.2878"/>
<feature type="domain" description="EamA" evidence="2">
    <location>
        <begin position="150"/>
        <end position="276"/>
    </location>
</feature>
<dbReference type="EMBL" id="LAXJ01000003">
    <property type="protein sequence ID" value="KRS13803.1"/>
    <property type="molecule type" value="Genomic_DNA"/>
</dbReference>
<dbReference type="GO" id="GO:0016020">
    <property type="term" value="C:membrane"/>
    <property type="evidence" value="ECO:0007669"/>
    <property type="project" value="InterPro"/>
</dbReference>
<name>A0A0T5NY00_9RHOB</name>
<feature type="transmembrane region" description="Helical" evidence="1">
    <location>
        <begin position="93"/>
        <end position="111"/>
    </location>
</feature>
<dbReference type="InterPro" id="IPR037185">
    <property type="entry name" value="EmrE-like"/>
</dbReference>
<dbReference type="RefSeq" id="WP_057790660.1">
    <property type="nucleotide sequence ID" value="NZ_LAXJ01000003.1"/>
</dbReference>
<dbReference type="Proteomes" id="UP000051295">
    <property type="component" value="Unassembled WGS sequence"/>
</dbReference>
<reference evidence="3 4" key="1">
    <citation type="submission" date="2015-04" db="EMBL/GenBank/DDBJ databases">
        <title>The draft genome sequence of Roseovarius sp.R12b.</title>
        <authorList>
            <person name="Li G."/>
            <person name="Lai Q."/>
            <person name="Shao Z."/>
            <person name="Yan P."/>
        </authorList>
    </citation>
    <scope>NUCLEOTIDE SEQUENCE [LARGE SCALE GENOMIC DNA]</scope>
    <source>
        <strain evidence="3 4">R12B</strain>
    </source>
</reference>
<dbReference type="SUPFAM" id="SSF103481">
    <property type="entry name" value="Multidrug resistance efflux transporter EmrE"/>
    <property type="match status" value="2"/>
</dbReference>
<feature type="domain" description="EamA" evidence="2">
    <location>
        <begin position="6"/>
        <end position="138"/>
    </location>
</feature>
<dbReference type="STRING" id="1641875.XM53_04335"/>
<dbReference type="PANTHER" id="PTHR22911:SF135">
    <property type="entry name" value="BLR4310 PROTEIN"/>
    <property type="match status" value="1"/>
</dbReference>
<keyword evidence="1" id="KW-0812">Transmembrane</keyword>
<organism evidence="3 4">
    <name type="scientific">Roseovarius atlanticus</name>
    <dbReference type="NCBI Taxonomy" id="1641875"/>
    <lineage>
        <taxon>Bacteria</taxon>
        <taxon>Pseudomonadati</taxon>
        <taxon>Pseudomonadota</taxon>
        <taxon>Alphaproteobacteria</taxon>
        <taxon>Rhodobacterales</taxon>
        <taxon>Roseobacteraceae</taxon>
        <taxon>Roseovarius</taxon>
    </lineage>
</organism>
<feature type="transmembrane region" description="Helical" evidence="1">
    <location>
        <begin position="181"/>
        <end position="200"/>
    </location>
</feature>
<dbReference type="PANTHER" id="PTHR22911">
    <property type="entry name" value="ACYL-MALONYL CONDENSING ENZYME-RELATED"/>
    <property type="match status" value="1"/>
</dbReference>
<dbReference type="InterPro" id="IPR000620">
    <property type="entry name" value="EamA_dom"/>
</dbReference>
<evidence type="ECO:0000313" key="3">
    <source>
        <dbReference type="EMBL" id="KRS13803.1"/>
    </source>
</evidence>
<feature type="transmembrane region" description="Helical" evidence="1">
    <location>
        <begin position="237"/>
        <end position="254"/>
    </location>
</feature>
<feature type="transmembrane region" description="Helical" evidence="1">
    <location>
        <begin position="153"/>
        <end position="169"/>
    </location>
</feature>
<gene>
    <name evidence="3" type="ORF">XM53_04335</name>
</gene>
<keyword evidence="1" id="KW-0472">Membrane</keyword>
<dbReference type="OrthoDB" id="9810239at2"/>
<comment type="caution">
    <text evidence="3">The sequence shown here is derived from an EMBL/GenBank/DDBJ whole genome shotgun (WGS) entry which is preliminary data.</text>
</comment>
<protein>
    <recommendedName>
        <fullName evidence="2">EamA domain-containing protein</fullName>
    </recommendedName>
</protein>